<dbReference type="SUPFAM" id="SSF88697">
    <property type="entry name" value="PUA domain-like"/>
    <property type="match status" value="1"/>
</dbReference>
<gene>
    <name evidence="15" type="ORF">ABCS64_09605</name>
</gene>
<dbReference type="InterPro" id="IPR029026">
    <property type="entry name" value="tRNA_m1G_MTases_N"/>
</dbReference>
<dbReference type="PIRSF" id="PIRSF015601">
    <property type="entry name" value="MTase_slr0722"/>
    <property type="match status" value="1"/>
</dbReference>
<comment type="catalytic activity">
    <reaction evidence="11 12">
        <text>uridine(1498) in 16S rRNA + S-adenosyl-L-methionine = N(3)-methyluridine(1498) in 16S rRNA + S-adenosyl-L-homocysteine + H(+)</text>
        <dbReference type="Rhea" id="RHEA:42920"/>
        <dbReference type="Rhea" id="RHEA-COMP:10283"/>
        <dbReference type="Rhea" id="RHEA-COMP:10284"/>
        <dbReference type="ChEBI" id="CHEBI:15378"/>
        <dbReference type="ChEBI" id="CHEBI:57856"/>
        <dbReference type="ChEBI" id="CHEBI:59789"/>
        <dbReference type="ChEBI" id="CHEBI:65315"/>
        <dbReference type="ChEBI" id="CHEBI:74502"/>
        <dbReference type="EC" id="2.1.1.193"/>
    </reaction>
</comment>
<dbReference type="Proteomes" id="UP001574673">
    <property type="component" value="Unassembled WGS sequence"/>
</dbReference>
<evidence type="ECO:0000259" key="14">
    <source>
        <dbReference type="Pfam" id="PF20260"/>
    </source>
</evidence>
<evidence type="ECO:0000256" key="3">
    <source>
        <dbReference type="ARBA" id="ARBA00012328"/>
    </source>
</evidence>
<comment type="caution">
    <text evidence="15">The sequence shown here is derived from an EMBL/GenBank/DDBJ whole genome shotgun (WGS) entry which is preliminary data.</text>
</comment>
<keyword evidence="5 12" id="KW-0963">Cytoplasm</keyword>
<evidence type="ECO:0000256" key="5">
    <source>
        <dbReference type="ARBA" id="ARBA00022490"/>
    </source>
</evidence>
<keyword evidence="16" id="KW-1185">Reference proteome</keyword>
<sequence length="275" mass="29516">MIRSTFLAIRGLPYNVGMTPPRFYCPAPLRPGTTLDLPEAQARHACRVLRLREGDALTLFDGRGGEYRGRIVSAGRARVCVDVLAWLDCERESHLPVTLIQALQTGDKMDATVQKAVELGVARIVPVRSHRSVLRLDGERAARRVAHWRAVVAAACEQCGRNRLPVVEEITDLDAWLTQRPMSPASAELPALRLCLSPAADAALSTLMPPAPGRCVDLLIGAEGGLDAEEMALAADAGFRAVRLGPRVLRTETAGMAAVAAIQALWGDWASGCAA</sequence>
<keyword evidence="7 12" id="KW-0489">Methyltransferase</keyword>
<dbReference type="InterPro" id="IPR046887">
    <property type="entry name" value="RsmE_PUA-like"/>
</dbReference>
<evidence type="ECO:0000256" key="10">
    <source>
        <dbReference type="ARBA" id="ARBA00025699"/>
    </source>
</evidence>
<comment type="function">
    <text evidence="10 12">Specifically methylates the N3 position of the uracil ring of uridine 1498 (m3U1498) in 16S rRNA. Acts on the fully assembled 30S ribosomal subunit.</text>
</comment>
<evidence type="ECO:0000256" key="4">
    <source>
        <dbReference type="ARBA" id="ARBA00013673"/>
    </source>
</evidence>
<dbReference type="SUPFAM" id="SSF75217">
    <property type="entry name" value="alpha/beta knot"/>
    <property type="match status" value="1"/>
</dbReference>
<keyword evidence="9 12" id="KW-0949">S-adenosyl-L-methionine</keyword>
<name>A0ABV4UGT0_9RHOO</name>
<dbReference type="Pfam" id="PF20260">
    <property type="entry name" value="PUA_4"/>
    <property type="match status" value="1"/>
</dbReference>
<organism evidence="15 16">
    <name type="scientific">Dentiradicibacter hellwigii</name>
    <dbReference type="NCBI Taxonomy" id="3149053"/>
    <lineage>
        <taxon>Bacteria</taxon>
        <taxon>Pseudomonadati</taxon>
        <taxon>Pseudomonadota</taxon>
        <taxon>Betaproteobacteria</taxon>
        <taxon>Rhodocyclales</taxon>
        <taxon>Rhodocyclaceae</taxon>
        <taxon>Dentiradicibacter</taxon>
    </lineage>
</organism>
<dbReference type="GO" id="GO:0008168">
    <property type="term" value="F:methyltransferase activity"/>
    <property type="evidence" value="ECO:0007669"/>
    <property type="project" value="UniProtKB-KW"/>
</dbReference>
<evidence type="ECO:0000259" key="13">
    <source>
        <dbReference type="Pfam" id="PF04452"/>
    </source>
</evidence>
<dbReference type="InterPro" id="IPR029028">
    <property type="entry name" value="Alpha/beta_knot_MTases"/>
</dbReference>
<evidence type="ECO:0000256" key="12">
    <source>
        <dbReference type="PIRNR" id="PIRNR015601"/>
    </source>
</evidence>
<dbReference type="Gene3D" id="3.40.1280.10">
    <property type="match status" value="1"/>
</dbReference>
<dbReference type="GO" id="GO:0032259">
    <property type="term" value="P:methylation"/>
    <property type="evidence" value="ECO:0007669"/>
    <property type="project" value="UniProtKB-KW"/>
</dbReference>
<evidence type="ECO:0000256" key="6">
    <source>
        <dbReference type="ARBA" id="ARBA00022552"/>
    </source>
</evidence>
<comment type="subcellular location">
    <subcellularLocation>
        <location evidence="1 12">Cytoplasm</location>
    </subcellularLocation>
</comment>
<dbReference type="EMBL" id="JBEUWX010000002">
    <property type="protein sequence ID" value="MFA9950566.1"/>
    <property type="molecule type" value="Genomic_DNA"/>
</dbReference>
<protein>
    <recommendedName>
        <fullName evidence="4 12">Ribosomal RNA small subunit methyltransferase E</fullName>
        <ecNumber evidence="3 12">2.1.1.193</ecNumber>
    </recommendedName>
</protein>
<dbReference type="Gene3D" id="2.40.240.20">
    <property type="entry name" value="Hypothetical PUA domain-like, domain 1"/>
    <property type="match status" value="1"/>
</dbReference>
<keyword evidence="8 12" id="KW-0808">Transferase</keyword>
<evidence type="ECO:0000256" key="7">
    <source>
        <dbReference type="ARBA" id="ARBA00022603"/>
    </source>
</evidence>
<dbReference type="NCBIfam" id="NF008692">
    <property type="entry name" value="PRK11713.1-5"/>
    <property type="match status" value="1"/>
</dbReference>
<comment type="similarity">
    <text evidence="2 12">Belongs to the RNA methyltransferase RsmE family.</text>
</comment>
<dbReference type="CDD" id="cd18084">
    <property type="entry name" value="RsmE-like"/>
    <property type="match status" value="1"/>
</dbReference>
<dbReference type="RefSeq" id="WP_418891613.1">
    <property type="nucleotide sequence ID" value="NZ_JBEUWX010000002.1"/>
</dbReference>
<proteinExistence type="inferred from homology"/>
<keyword evidence="6 12" id="KW-0698">rRNA processing</keyword>
<dbReference type="Pfam" id="PF04452">
    <property type="entry name" value="Methyltrans_RNA"/>
    <property type="match status" value="1"/>
</dbReference>
<dbReference type="InterPro" id="IPR015947">
    <property type="entry name" value="PUA-like_sf"/>
</dbReference>
<evidence type="ECO:0000256" key="2">
    <source>
        <dbReference type="ARBA" id="ARBA00005528"/>
    </source>
</evidence>
<dbReference type="InterPro" id="IPR006700">
    <property type="entry name" value="RsmE"/>
</dbReference>
<evidence type="ECO:0000256" key="9">
    <source>
        <dbReference type="ARBA" id="ARBA00022691"/>
    </source>
</evidence>
<evidence type="ECO:0000256" key="1">
    <source>
        <dbReference type="ARBA" id="ARBA00004496"/>
    </source>
</evidence>
<dbReference type="InterPro" id="IPR046886">
    <property type="entry name" value="RsmE_MTase_dom"/>
</dbReference>
<reference evidence="16" key="1">
    <citation type="submission" date="2024-06" db="EMBL/GenBank/DDBJ databases">
        <title>Radixoralia hellwigii gen. nov., sp nov., isolated from a root canal in the human oral cavity.</title>
        <authorList>
            <person name="Bartsch S."/>
            <person name="Wittmer A."/>
            <person name="Schulz A.-K."/>
            <person name="Neumann-Schaal M."/>
            <person name="Wolf J."/>
            <person name="Gronow S."/>
            <person name="Tennert C."/>
            <person name="Haecker G."/>
            <person name="Cieplik F."/>
            <person name="Al-Ahmad A."/>
        </authorList>
    </citation>
    <scope>NUCLEOTIDE SEQUENCE [LARGE SCALE GENOMIC DNA]</scope>
    <source>
        <strain evidence="16">Wk13</strain>
    </source>
</reference>
<dbReference type="EC" id="2.1.1.193" evidence="3 12"/>
<evidence type="ECO:0000313" key="16">
    <source>
        <dbReference type="Proteomes" id="UP001574673"/>
    </source>
</evidence>
<dbReference type="PANTHER" id="PTHR30027">
    <property type="entry name" value="RIBOSOMAL RNA SMALL SUBUNIT METHYLTRANSFERASE E"/>
    <property type="match status" value="1"/>
</dbReference>
<evidence type="ECO:0000256" key="11">
    <source>
        <dbReference type="ARBA" id="ARBA00047944"/>
    </source>
</evidence>
<dbReference type="PANTHER" id="PTHR30027:SF3">
    <property type="entry name" value="16S RRNA (URACIL(1498)-N(3))-METHYLTRANSFERASE"/>
    <property type="match status" value="1"/>
</dbReference>
<evidence type="ECO:0000313" key="15">
    <source>
        <dbReference type="EMBL" id="MFA9950566.1"/>
    </source>
</evidence>
<dbReference type="NCBIfam" id="TIGR00046">
    <property type="entry name" value="RsmE family RNA methyltransferase"/>
    <property type="match status" value="1"/>
</dbReference>
<accession>A0ABV4UGT0</accession>
<feature type="domain" description="Ribosomal RNA small subunit methyltransferase E methyltransferase" evidence="13">
    <location>
        <begin position="92"/>
        <end position="263"/>
    </location>
</feature>
<evidence type="ECO:0000256" key="8">
    <source>
        <dbReference type="ARBA" id="ARBA00022679"/>
    </source>
</evidence>
<feature type="domain" description="Ribosomal RNA small subunit methyltransferase E PUA-like" evidence="14">
    <location>
        <begin position="37"/>
        <end position="83"/>
    </location>
</feature>